<keyword evidence="3" id="KW-1185">Reference proteome</keyword>
<dbReference type="OrthoDB" id="654697at2"/>
<dbReference type="STRING" id="947013.SAMN04488109_2077"/>
<feature type="transmembrane region" description="Helical" evidence="1">
    <location>
        <begin position="12"/>
        <end position="28"/>
    </location>
</feature>
<dbReference type="AlphaFoldDB" id="A0A1M5N2W8"/>
<evidence type="ECO:0000313" key="3">
    <source>
        <dbReference type="Proteomes" id="UP000184212"/>
    </source>
</evidence>
<feature type="transmembrane region" description="Helical" evidence="1">
    <location>
        <begin position="92"/>
        <end position="114"/>
    </location>
</feature>
<feature type="transmembrane region" description="Helical" evidence="1">
    <location>
        <begin position="232"/>
        <end position="252"/>
    </location>
</feature>
<accession>A0A1M5N2W8</accession>
<name>A0A1M5N2W8_9BACT</name>
<reference evidence="2 3" key="1">
    <citation type="submission" date="2016-11" db="EMBL/GenBank/DDBJ databases">
        <authorList>
            <person name="Jaros S."/>
            <person name="Januszkiewicz K."/>
            <person name="Wedrychowicz H."/>
        </authorList>
    </citation>
    <scope>NUCLEOTIDE SEQUENCE [LARGE SCALE GENOMIC DNA]</scope>
    <source>
        <strain evidence="2 3">DSM 24574</strain>
    </source>
</reference>
<sequence length="253" mass="27908">MDGVVQMMGKKINLFYVATTGILSYMIADILHEVVGHGVTCIIIGNKVELLTSVYFKSSPGNAAVDIGGPFANLIFGCLTFYVLRKTSFARLLLFQVAAYNLFWFSGTILHSAISNGDWTFAINEIIAEPFGKLLLIISGILSYILVIRYLNTYLDAALKNNQGEPLAKQDIFVSFLFAAAAALLAGLLFKPDRLQAAMEGLLEMAASLPILFLKFRENSFAENHNFSRLRFFGLIVCVLYLFFCLTLGQGIS</sequence>
<proteinExistence type="predicted"/>
<evidence type="ECO:0000313" key="2">
    <source>
        <dbReference type="EMBL" id="SHG83914.1"/>
    </source>
</evidence>
<feature type="transmembrane region" description="Helical" evidence="1">
    <location>
        <begin position="196"/>
        <end position="216"/>
    </location>
</feature>
<organism evidence="2 3">
    <name type="scientific">Chryseolinea serpens</name>
    <dbReference type="NCBI Taxonomy" id="947013"/>
    <lineage>
        <taxon>Bacteria</taxon>
        <taxon>Pseudomonadati</taxon>
        <taxon>Bacteroidota</taxon>
        <taxon>Cytophagia</taxon>
        <taxon>Cytophagales</taxon>
        <taxon>Fulvivirgaceae</taxon>
        <taxon>Chryseolinea</taxon>
    </lineage>
</organism>
<gene>
    <name evidence="2" type="ORF">SAMN04488109_2077</name>
</gene>
<keyword evidence="1" id="KW-0472">Membrane</keyword>
<dbReference type="EMBL" id="FQWQ01000001">
    <property type="protein sequence ID" value="SHG83914.1"/>
    <property type="molecule type" value="Genomic_DNA"/>
</dbReference>
<keyword evidence="1" id="KW-1133">Transmembrane helix</keyword>
<feature type="transmembrane region" description="Helical" evidence="1">
    <location>
        <begin position="172"/>
        <end position="190"/>
    </location>
</feature>
<feature type="transmembrane region" description="Helical" evidence="1">
    <location>
        <begin position="67"/>
        <end position="85"/>
    </location>
</feature>
<dbReference type="Proteomes" id="UP000184212">
    <property type="component" value="Unassembled WGS sequence"/>
</dbReference>
<evidence type="ECO:0000256" key="1">
    <source>
        <dbReference type="SAM" id="Phobius"/>
    </source>
</evidence>
<feature type="transmembrane region" description="Helical" evidence="1">
    <location>
        <begin position="134"/>
        <end position="151"/>
    </location>
</feature>
<protein>
    <submittedName>
        <fullName evidence="2">Uncharacterized protein</fullName>
    </submittedName>
</protein>
<keyword evidence="1" id="KW-0812">Transmembrane</keyword>